<keyword evidence="1" id="KW-1133">Transmembrane helix</keyword>
<keyword evidence="2" id="KW-0762">Sugar transport</keyword>
<keyword evidence="2" id="KW-0813">Transport</keyword>
<accession>A0ABR6GQP3</accession>
<keyword evidence="1" id="KW-0812">Transmembrane</keyword>
<evidence type="ECO:0000256" key="1">
    <source>
        <dbReference type="SAM" id="Phobius"/>
    </source>
</evidence>
<name>A0ABR6GQP3_9BURK</name>
<keyword evidence="3" id="KW-1185">Reference proteome</keyword>
<comment type="caution">
    <text evidence="2">The sequence shown here is derived from an EMBL/GenBank/DDBJ whole genome shotgun (WGS) entry which is preliminary data.</text>
</comment>
<protein>
    <submittedName>
        <fullName evidence="2">ABC-type sugar transport system permease subunit</fullName>
    </submittedName>
</protein>
<organism evidence="2 3">
    <name type="scientific">Roseateles terrae</name>
    <dbReference type="NCBI Taxonomy" id="431060"/>
    <lineage>
        <taxon>Bacteria</taxon>
        <taxon>Pseudomonadati</taxon>
        <taxon>Pseudomonadota</taxon>
        <taxon>Betaproteobacteria</taxon>
        <taxon>Burkholderiales</taxon>
        <taxon>Sphaerotilaceae</taxon>
        <taxon>Roseateles</taxon>
    </lineage>
</organism>
<evidence type="ECO:0000313" key="2">
    <source>
        <dbReference type="EMBL" id="MBB3194435.1"/>
    </source>
</evidence>
<dbReference type="RefSeq" id="WP_184294431.1">
    <property type="nucleotide sequence ID" value="NZ_JACHXO010000002.1"/>
</dbReference>
<feature type="transmembrane region" description="Helical" evidence="1">
    <location>
        <begin position="34"/>
        <end position="57"/>
    </location>
</feature>
<dbReference type="Proteomes" id="UP000574369">
    <property type="component" value="Unassembled WGS sequence"/>
</dbReference>
<dbReference type="EMBL" id="JACHXO010000002">
    <property type="protein sequence ID" value="MBB3194435.1"/>
    <property type="molecule type" value="Genomic_DNA"/>
</dbReference>
<sequence length="71" mass="7391">MSGSTPQVHYHMESHQPHMQCMGGGMGSGFGRSMMAGMMAGIGGGMASGLMSSMMGFPPFGMGFGRYPGFF</sequence>
<proteinExistence type="predicted"/>
<gene>
    <name evidence="2" type="ORF">FHS28_001820</name>
</gene>
<reference evidence="2 3" key="1">
    <citation type="submission" date="2020-08" db="EMBL/GenBank/DDBJ databases">
        <title>Genomic Encyclopedia of Type Strains, Phase III (KMG-III): the genomes of soil and plant-associated and newly described type strains.</title>
        <authorList>
            <person name="Whitman W."/>
        </authorList>
    </citation>
    <scope>NUCLEOTIDE SEQUENCE [LARGE SCALE GENOMIC DNA]</scope>
    <source>
        <strain evidence="2 3">CECT 7247</strain>
    </source>
</reference>
<evidence type="ECO:0000313" key="3">
    <source>
        <dbReference type="Proteomes" id="UP000574369"/>
    </source>
</evidence>
<keyword evidence="1" id="KW-0472">Membrane</keyword>